<feature type="compositionally biased region" description="Basic and acidic residues" evidence="1">
    <location>
        <begin position="75"/>
        <end position="105"/>
    </location>
</feature>
<dbReference type="PROSITE" id="PS51257">
    <property type="entry name" value="PROKAR_LIPOPROTEIN"/>
    <property type="match status" value="1"/>
</dbReference>
<gene>
    <name evidence="2" type="ORF">WH297_04450</name>
</gene>
<organism evidence="2 3">
    <name type="scientific">Ochrobactrum vermis</name>
    <dbReference type="NCBI Taxonomy" id="1827297"/>
    <lineage>
        <taxon>Bacteria</taxon>
        <taxon>Pseudomonadati</taxon>
        <taxon>Pseudomonadota</taxon>
        <taxon>Alphaproteobacteria</taxon>
        <taxon>Hyphomicrobiales</taxon>
        <taxon>Brucellaceae</taxon>
        <taxon>Brucella/Ochrobactrum group</taxon>
        <taxon>Ochrobactrum</taxon>
    </lineage>
</organism>
<dbReference type="RefSeq" id="WP_105541525.1">
    <property type="nucleotide sequence ID" value="NZ_JBBGZH010000001.1"/>
</dbReference>
<evidence type="ECO:0008006" key="4">
    <source>
        <dbReference type="Google" id="ProtNLM"/>
    </source>
</evidence>
<keyword evidence="3" id="KW-1185">Reference proteome</keyword>
<comment type="caution">
    <text evidence="2">The sequence shown here is derived from an EMBL/GenBank/DDBJ whole genome shotgun (WGS) entry which is preliminary data.</text>
</comment>
<protein>
    <recommendedName>
        <fullName evidence="4">Lipoprotein</fullName>
    </recommendedName>
</protein>
<accession>A0ABU8P9Q4</accession>
<name>A0ABU8P9Q4_9HYPH</name>
<evidence type="ECO:0000313" key="3">
    <source>
        <dbReference type="Proteomes" id="UP001375812"/>
    </source>
</evidence>
<feature type="region of interest" description="Disordered" evidence="1">
    <location>
        <begin position="75"/>
        <end position="133"/>
    </location>
</feature>
<dbReference type="Proteomes" id="UP001375812">
    <property type="component" value="Unassembled WGS sequence"/>
</dbReference>
<evidence type="ECO:0000256" key="1">
    <source>
        <dbReference type="SAM" id="MobiDB-lite"/>
    </source>
</evidence>
<sequence>MSLKSILLALGIGVAGLTLSGCVSEGYYGSGSYDPYYVRGGYVGTGVVYNSGGYYRNYPRYPRYYRDSRYYRDRDYYRYRDRDRPHRPDTNRPDRPRPPRPDRPPRPSGNDGAGRPNPGNLPVIQPIKRGPHN</sequence>
<proteinExistence type="predicted"/>
<evidence type="ECO:0000313" key="2">
    <source>
        <dbReference type="EMBL" id="MEJ5018988.1"/>
    </source>
</evidence>
<reference evidence="2 3" key="1">
    <citation type="submission" date="2023-12" db="EMBL/GenBank/DDBJ databases">
        <title>Gut-associated functions are favored during microbiome assembly across C. elegans life.</title>
        <authorList>
            <person name="Zimmermann J."/>
        </authorList>
    </citation>
    <scope>NUCLEOTIDE SEQUENCE [LARGE SCALE GENOMIC DNA]</scope>
    <source>
        <strain evidence="2 3">MYb71</strain>
    </source>
</reference>
<dbReference type="EMBL" id="JBBGZH010000001">
    <property type="protein sequence ID" value="MEJ5018988.1"/>
    <property type="molecule type" value="Genomic_DNA"/>
</dbReference>